<dbReference type="SUPFAM" id="SSF56954">
    <property type="entry name" value="Outer membrane efflux proteins (OEP)"/>
    <property type="match status" value="1"/>
</dbReference>
<dbReference type="EMBL" id="BBYR01000006">
    <property type="protein sequence ID" value="GAP34210.1"/>
    <property type="molecule type" value="Genomic_DNA"/>
</dbReference>
<dbReference type="OrthoDB" id="9791261at2"/>
<accession>A0A0K8NW97</accession>
<feature type="coiled-coil region" evidence="2">
    <location>
        <begin position="196"/>
        <end position="230"/>
    </location>
</feature>
<evidence type="ECO:0000256" key="3">
    <source>
        <dbReference type="SAM" id="SignalP"/>
    </source>
</evidence>
<dbReference type="Proteomes" id="UP000037660">
    <property type="component" value="Unassembled WGS sequence"/>
</dbReference>
<dbReference type="RefSeq" id="WP_054018338.1">
    <property type="nucleotide sequence ID" value="NZ_BBYR01000006.1"/>
</dbReference>
<evidence type="ECO:0000256" key="1">
    <source>
        <dbReference type="ARBA" id="ARBA00007613"/>
    </source>
</evidence>
<proteinExistence type="inferred from homology"/>
<dbReference type="InterPro" id="IPR010131">
    <property type="entry name" value="MdtP/NodT-like"/>
</dbReference>
<evidence type="ECO:0000313" key="5">
    <source>
        <dbReference type="Proteomes" id="UP000037660"/>
    </source>
</evidence>
<dbReference type="Pfam" id="PF02321">
    <property type="entry name" value="OEP"/>
    <property type="match status" value="2"/>
</dbReference>
<keyword evidence="2" id="KW-0175">Coiled coil</keyword>
<reference evidence="5" key="1">
    <citation type="submission" date="2015-07" db="EMBL/GenBank/DDBJ databases">
        <title>Discovery of a poly(ethylene terephthalate assimilation.</title>
        <authorList>
            <person name="Yoshida S."/>
            <person name="Hiraga K."/>
            <person name="Takehana T."/>
            <person name="Taniguchi I."/>
            <person name="Yamaji H."/>
            <person name="Maeda Y."/>
            <person name="Toyohara K."/>
            <person name="Miyamoto K."/>
            <person name="Kimura Y."/>
            <person name="Oda K."/>
        </authorList>
    </citation>
    <scope>NUCLEOTIDE SEQUENCE [LARGE SCALE GENOMIC DNA]</scope>
    <source>
        <strain evidence="5">NBRC 110686 / TISTR 2288 / 201-F6</strain>
    </source>
</reference>
<evidence type="ECO:0000313" key="4">
    <source>
        <dbReference type="EMBL" id="GAP34210.1"/>
    </source>
</evidence>
<evidence type="ECO:0000256" key="2">
    <source>
        <dbReference type="SAM" id="Coils"/>
    </source>
</evidence>
<dbReference type="GO" id="GO:0015562">
    <property type="term" value="F:efflux transmembrane transporter activity"/>
    <property type="evidence" value="ECO:0007669"/>
    <property type="project" value="InterPro"/>
</dbReference>
<protein>
    <submittedName>
        <fullName evidence="4">Heavy metal RND efflux outer membrane protein, CzcC family</fullName>
    </submittedName>
</protein>
<dbReference type="InterPro" id="IPR003423">
    <property type="entry name" value="OMP_efflux"/>
</dbReference>
<dbReference type="AlphaFoldDB" id="A0A0K8NW97"/>
<comment type="similarity">
    <text evidence="1">Belongs to the outer membrane factor (OMF) (TC 1.B.17) family.</text>
</comment>
<dbReference type="PANTHER" id="PTHR30203:SF24">
    <property type="entry name" value="BLR4935 PROTEIN"/>
    <property type="match status" value="1"/>
</dbReference>
<reference evidence="4 5" key="2">
    <citation type="journal article" date="2016" name="Science">
        <title>A bacterium that degrades and assimilates poly(ethylene terephthalate).</title>
        <authorList>
            <person name="Yoshida S."/>
            <person name="Hiraga K."/>
            <person name="Takehana T."/>
            <person name="Taniguchi I."/>
            <person name="Yamaji H."/>
            <person name="Maeda Y."/>
            <person name="Toyohara K."/>
            <person name="Miyamoto K."/>
            <person name="Kimura Y."/>
            <person name="Oda K."/>
        </authorList>
    </citation>
    <scope>NUCLEOTIDE SEQUENCE [LARGE SCALE GENOMIC DNA]</scope>
    <source>
        <strain evidence="5">NBRC 110686 / TISTR 2288 / 201-F6</strain>
    </source>
</reference>
<keyword evidence="5" id="KW-1185">Reference proteome</keyword>
<comment type="caution">
    <text evidence="4">The sequence shown here is derived from an EMBL/GenBank/DDBJ whole genome shotgun (WGS) entry which is preliminary data.</text>
</comment>
<sequence>MRTKSLALAGALLCLSNIGQAQVPAQKPGVLPPETAPIQAQPRLSLAEALALAESASPTLRLKMAELSAAEGQRADAGAWLYNNPQLSVDQTRRSVPSTTGSERRSEWGAGLSQTFEVGGQPSYRREATSAALTALRLEIADVRRHVRAEVAERHTRVLALQQRADTETQALKLFDDTAVAVQRRRQAGEDTRLDANVARVEAERARNQLAQIQEQLLEARAELAKQLQLPPGSLPMATGELSAQRAGYSLDALLASADNQPRAGALAARETSAAARLKLERASTYPDVTVGLNVGREGPGAARERLTTLTLSVPLPLFKRNSAGIGAAQTELTQVQIERQAAQRDARASVSSLWARLASLEDRIRRLQESVLPALADNQQLSIKSQQAGQIGLLELIVVSRQSLDARRDLIDALADYQSTRIALELAAGWPQEGTQP</sequence>
<organism evidence="4 5">
    <name type="scientific">Piscinibacter sakaiensis</name>
    <name type="common">Ideonella sakaiensis</name>
    <dbReference type="NCBI Taxonomy" id="1547922"/>
    <lineage>
        <taxon>Bacteria</taxon>
        <taxon>Pseudomonadati</taxon>
        <taxon>Pseudomonadota</taxon>
        <taxon>Betaproteobacteria</taxon>
        <taxon>Burkholderiales</taxon>
        <taxon>Sphaerotilaceae</taxon>
        <taxon>Piscinibacter</taxon>
    </lineage>
</organism>
<feature type="signal peptide" evidence="3">
    <location>
        <begin position="1"/>
        <end position="21"/>
    </location>
</feature>
<dbReference type="PANTHER" id="PTHR30203">
    <property type="entry name" value="OUTER MEMBRANE CATION EFFLUX PROTEIN"/>
    <property type="match status" value="1"/>
</dbReference>
<name>A0A0K8NW97_PISS1</name>
<feature type="chain" id="PRO_5005513432" evidence="3">
    <location>
        <begin position="22"/>
        <end position="438"/>
    </location>
</feature>
<dbReference type="Gene3D" id="1.20.1600.10">
    <property type="entry name" value="Outer membrane efflux proteins (OEP)"/>
    <property type="match status" value="1"/>
</dbReference>
<keyword evidence="3" id="KW-0732">Signal</keyword>
<dbReference type="STRING" id="1547922.ISF6_3989"/>
<gene>
    <name evidence="4" type="ORF">ISF6_3989</name>
</gene>